<dbReference type="Proteomes" id="UP001152795">
    <property type="component" value="Unassembled WGS sequence"/>
</dbReference>
<feature type="non-terminal residue" evidence="1">
    <location>
        <position position="95"/>
    </location>
</feature>
<protein>
    <submittedName>
        <fullName evidence="1">Uncharacterized protein</fullName>
    </submittedName>
</protein>
<accession>A0A6S7JXP0</accession>
<organism evidence="1 2">
    <name type="scientific">Paramuricea clavata</name>
    <name type="common">Red gorgonian</name>
    <name type="synonym">Violescent sea-whip</name>
    <dbReference type="NCBI Taxonomy" id="317549"/>
    <lineage>
        <taxon>Eukaryota</taxon>
        <taxon>Metazoa</taxon>
        <taxon>Cnidaria</taxon>
        <taxon>Anthozoa</taxon>
        <taxon>Octocorallia</taxon>
        <taxon>Malacalcyonacea</taxon>
        <taxon>Plexauridae</taxon>
        <taxon>Paramuricea</taxon>
    </lineage>
</organism>
<evidence type="ECO:0000313" key="1">
    <source>
        <dbReference type="EMBL" id="CAB4035931.1"/>
    </source>
</evidence>
<dbReference type="EMBL" id="CACRXK020021511">
    <property type="protein sequence ID" value="CAB4035931.1"/>
    <property type="molecule type" value="Genomic_DNA"/>
</dbReference>
<reference evidence="1" key="1">
    <citation type="submission" date="2020-04" db="EMBL/GenBank/DDBJ databases">
        <authorList>
            <person name="Alioto T."/>
            <person name="Alioto T."/>
            <person name="Gomez Garrido J."/>
        </authorList>
    </citation>
    <scope>NUCLEOTIDE SEQUENCE</scope>
    <source>
        <strain evidence="1">A484AB</strain>
    </source>
</reference>
<gene>
    <name evidence="1" type="ORF">PACLA_8A085829</name>
</gene>
<comment type="caution">
    <text evidence="1">The sequence shown here is derived from an EMBL/GenBank/DDBJ whole genome shotgun (WGS) entry which is preliminary data.</text>
</comment>
<keyword evidence="2" id="KW-1185">Reference proteome</keyword>
<dbReference type="OrthoDB" id="10011386at2759"/>
<dbReference type="AlphaFoldDB" id="A0A6S7JXP0"/>
<proteinExistence type="predicted"/>
<name>A0A6S7JXP0_PARCT</name>
<sequence length="95" mass="10974">TTDFLEKNPSFVKDQSCDEETSCNKDTGGLKALHSWPRGIFFIVSAGGHIEYWQPLYRSESPTQALVVTILWLYRKFKGMKNEFSDDDIRRLPCL</sequence>
<evidence type="ECO:0000313" key="2">
    <source>
        <dbReference type="Proteomes" id="UP001152795"/>
    </source>
</evidence>